<reference evidence="15 16" key="1">
    <citation type="submission" date="2016-10" db="EMBL/GenBank/DDBJ databases">
        <authorList>
            <person name="de Groot N.N."/>
        </authorList>
    </citation>
    <scope>NUCLEOTIDE SEQUENCE [LARGE SCALE GENOMIC DNA]</scope>
    <source>
        <strain evidence="15 16">DSM 15345</strain>
    </source>
</reference>
<comment type="subcellular location">
    <subcellularLocation>
        <location evidence="1 14">Cell membrane</location>
        <topology evidence="1 14">Multi-pass membrane protein</topology>
    </subcellularLocation>
</comment>
<dbReference type="Pfam" id="PF02673">
    <property type="entry name" value="BacA"/>
    <property type="match status" value="1"/>
</dbReference>
<keyword evidence="6 14" id="KW-0812">Transmembrane</keyword>
<dbReference type="GO" id="GO:0071555">
    <property type="term" value="P:cell wall organization"/>
    <property type="evidence" value="ECO:0007669"/>
    <property type="project" value="UniProtKB-KW"/>
</dbReference>
<protein>
    <recommendedName>
        <fullName evidence="4 14">Undecaprenyl-diphosphatase</fullName>
        <ecNumber evidence="3 14">3.6.1.27</ecNumber>
    </recommendedName>
    <alternativeName>
        <fullName evidence="12 14">Bacitracin resistance protein</fullName>
    </alternativeName>
    <alternativeName>
        <fullName evidence="11 14">Undecaprenyl pyrophosphate phosphatase</fullName>
    </alternativeName>
</protein>
<keyword evidence="10 14" id="KW-0046">Antibiotic resistance</keyword>
<keyword evidence="9 14" id="KW-0472">Membrane</keyword>
<evidence type="ECO:0000256" key="13">
    <source>
        <dbReference type="ARBA" id="ARBA00047594"/>
    </source>
</evidence>
<proteinExistence type="inferred from homology"/>
<evidence type="ECO:0000256" key="6">
    <source>
        <dbReference type="ARBA" id="ARBA00022692"/>
    </source>
</evidence>
<dbReference type="PANTHER" id="PTHR30622:SF4">
    <property type="entry name" value="UNDECAPRENYL-DIPHOSPHATASE"/>
    <property type="match status" value="1"/>
</dbReference>
<dbReference type="InterPro" id="IPR003824">
    <property type="entry name" value="UppP"/>
</dbReference>
<evidence type="ECO:0000256" key="3">
    <source>
        <dbReference type="ARBA" id="ARBA00012374"/>
    </source>
</evidence>
<dbReference type="OrthoDB" id="9808289at2"/>
<keyword evidence="14" id="KW-0133">Cell shape</keyword>
<evidence type="ECO:0000256" key="8">
    <source>
        <dbReference type="ARBA" id="ARBA00022989"/>
    </source>
</evidence>
<organism evidence="15 16">
    <name type="scientific">Rubrimonas cliftonensis</name>
    <dbReference type="NCBI Taxonomy" id="89524"/>
    <lineage>
        <taxon>Bacteria</taxon>
        <taxon>Pseudomonadati</taxon>
        <taxon>Pseudomonadota</taxon>
        <taxon>Alphaproteobacteria</taxon>
        <taxon>Rhodobacterales</taxon>
        <taxon>Paracoccaceae</taxon>
        <taxon>Rubrimonas</taxon>
    </lineage>
</organism>
<feature type="transmembrane region" description="Helical" evidence="14">
    <location>
        <begin position="40"/>
        <end position="59"/>
    </location>
</feature>
<dbReference type="RefSeq" id="WP_093255531.1">
    <property type="nucleotide sequence ID" value="NZ_FNQM01000016.1"/>
</dbReference>
<evidence type="ECO:0000256" key="10">
    <source>
        <dbReference type="ARBA" id="ARBA00023251"/>
    </source>
</evidence>
<dbReference type="Proteomes" id="UP000198703">
    <property type="component" value="Unassembled WGS sequence"/>
</dbReference>
<evidence type="ECO:0000256" key="1">
    <source>
        <dbReference type="ARBA" id="ARBA00004651"/>
    </source>
</evidence>
<dbReference type="STRING" id="89524.SAMN05444370_11633"/>
<dbReference type="EMBL" id="FNQM01000016">
    <property type="protein sequence ID" value="SEA89138.1"/>
    <property type="molecule type" value="Genomic_DNA"/>
</dbReference>
<evidence type="ECO:0000256" key="7">
    <source>
        <dbReference type="ARBA" id="ARBA00022801"/>
    </source>
</evidence>
<dbReference type="GO" id="GO:0050380">
    <property type="term" value="F:undecaprenyl-diphosphatase activity"/>
    <property type="evidence" value="ECO:0007669"/>
    <property type="project" value="UniProtKB-UniRule"/>
</dbReference>
<feature type="transmembrane region" description="Helical" evidence="14">
    <location>
        <begin position="250"/>
        <end position="266"/>
    </location>
</feature>
<evidence type="ECO:0000256" key="2">
    <source>
        <dbReference type="ARBA" id="ARBA00010621"/>
    </source>
</evidence>
<dbReference type="HAMAP" id="MF_01006">
    <property type="entry name" value="Undec_diphosphatase"/>
    <property type="match status" value="1"/>
</dbReference>
<keyword evidence="14" id="KW-0573">Peptidoglycan synthesis</keyword>
<dbReference type="GO" id="GO:0008360">
    <property type="term" value="P:regulation of cell shape"/>
    <property type="evidence" value="ECO:0007669"/>
    <property type="project" value="UniProtKB-KW"/>
</dbReference>
<evidence type="ECO:0000256" key="9">
    <source>
        <dbReference type="ARBA" id="ARBA00023136"/>
    </source>
</evidence>
<comment type="similarity">
    <text evidence="2 14">Belongs to the UppP family.</text>
</comment>
<evidence type="ECO:0000256" key="11">
    <source>
        <dbReference type="ARBA" id="ARBA00032707"/>
    </source>
</evidence>
<gene>
    <name evidence="14" type="primary">uppP</name>
    <name evidence="15" type="ORF">SAMN05444370_11633</name>
</gene>
<keyword evidence="14" id="KW-0961">Cell wall biogenesis/degradation</keyword>
<comment type="miscellaneous">
    <text evidence="14">Bacitracin is thought to be involved in the inhibition of peptidoglycan synthesis by sequestering undecaprenyl diphosphate, thereby reducing the pool of lipid carrier available.</text>
</comment>
<dbReference type="NCBIfam" id="NF001393">
    <property type="entry name" value="PRK00281.2-4"/>
    <property type="match status" value="1"/>
</dbReference>
<feature type="transmembrane region" description="Helical" evidence="14">
    <location>
        <begin position="85"/>
        <end position="105"/>
    </location>
</feature>
<evidence type="ECO:0000313" key="15">
    <source>
        <dbReference type="EMBL" id="SEA89138.1"/>
    </source>
</evidence>
<accession>A0A1H4EX27</accession>
<keyword evidence="7 14" id="KW-0378">Hydrolase</keyword>
<dbReference type="AlphaFoldDB" id="A0A1H4EX27"/>
<dbReference type="EC" id="3.6.1.27" evidence="3 14"/>
<dbReference type="GO" id="GO:0046677">
    <property type="term" value="P:response to antibiotic"/>
    <property type="evidence" value="ECO:0007669"/>
    <property type="project" value="UniProtKB-UniRule"/>
</dbReference>
<name>A0A1H4EX27_9RHOB</name>
<dbReference type="PANTHER" id="PTHR30622">
    <property type="entry name" value="UNDECAPRENYL-DIPHOSPHATASE"/>
    <property type="match status" value="1"/>
</dbReference>
<evidence type="ECO:0000313" key="16">
    <source>
        <dbReference type="Proteomes" id="UP000198703"/>
    </source>
</evidence>
<feature type="transmembrane region" description="Helical" evidence="14">
    <location>
        <begin position="218"/>
        <end position="238"/>
    </location>
</feature>
<dbReference type="GO" id="GO:0009252">
    <property type="term" value="P:peptidoglycan biosynthetic process"/>
    <property type="evidence" value="ECO:0007669"/>
    <property type="project" value="UniProtKB-KW"/>
</dbReference>
<keyword evidence="16" id="KW-1185">Reference proteome</keyword>
<dbReference type="GO" id="GO:0005886">
    <property type="term" value="C:plasma membrane"/>
    <property type="evidence" value="ECO:0007669"/>
    <property type="project" value="UniProtKB-SubCell"/>
</dbReference>
<keyword evidence="8 14" id="KW-1133">Transmembrane helix</keyword>
<keyword evidence="5 14" id="KW-1003">Cell membrane</keyword>
<feature type="transmembrane region" description="Helical" evidence="14">
    <location>
        <begin position="117"/>
        <end position="136"/>
    </location>
</feature>
<comment type="catalytic activity">
    <reaction evidence="13 14">
        <text>di-trans,octa-cis-undecaprenyl diphosphate + H2O = di-trans,octa-cis-undecaprenyl phosphate + phosphate + H(+)</text>
        <dbReference type="Rhea" id="RHEA:28094"/>
        <dbReference type="ChEBI" id="CHEBI:15377"/>
        <dbReference type="ChEBI" id="CHEBI:15378"/>
        <dbReference type="ChEBI" id="CHEBI:43474"/>
        <dbReference type="ChEBI" id="CHEBI:58405"/>
        <dbReference type="ChEBI" id="CHEBI:60392"/>
        <dbReference type="EC" id="3.6.1.27"/>
    </reaction>
</comment>
<sequence length="267" mass="28393">MTLLTLSILAVIQGITEFLPISSSAHLILFPALTGEHDQGLMIDGAVHVGTLAAVVLYFRSETAALLRGTLLLLRGDWKADEARLAWLLAVATVPVVIVGAAIAALDLADALRSVELIAWTTLIWAAALWLADQFAPMKREFWGWRLPDAMAMGLAQALSLLPGTSRSGVTYTAARALGFGRIESARLAMLMSIPATIAVGAYTGVKIVESGDATLGLDAVIAGVLSFAAALVTLIFLMRMLRTWSMTPFVLYRLALGAALLWVAYG</sequence>
<comment type="function">
    <text evidence="14">Catalyzes the dephosphorylation of undecaprenyl diphosphate (UPP). Confers resistance to bacitracin.</text>
</comment>
<evidence type="ECO:0000256" key="4">
    <source>
        <dbReference type="ARBA" id="ARBA00021581"/>
    </source>
</evidence>
<evidence type="ECO:0000256" key="12">
    <source>
        <dbReference type="ARBA" id="ARBA00032932"/>
    </source>
</evidence>
<evidence type="ECO:0000256" key="5">
    <source>
        <dbReference type="ARBA" id="ARBA00022475"/>
    </source>
</evidence>
<feature type="transmembrane region" description="Helical" evidence="14">
    <location>
        <begin position="188"/>
        <end position="206"/>
    </location>
</feature>
<evidence type="ECO:0000256" key="14">
    <source>
        <dbReference type="HAMAP-Rule" id="MF_01006"/>
    </source>
</evidence>